<dbReference type="OrthoDB" id="6095088at2759"/>
<keyword evidence="3" id="KW-0347">Helicase</keyword>
<dbReference type="Gene3D" id="3.90.70.120">
    <property type="match status" value="1"/>
</dbReference>
<name>A0A7D9DWF1_PARCT</name>
<evidence type="ECO:0000313" key="4">
    <source>
        <dbReference type="Proteomes" id="UP001152795"/>
    </source>
</evidence>
<dbReference type="AlphaFoldDB" id="A0A7D9DWF1"/>
<proteinExistence type="predicted"/>
<comment type="caution">
    <text evidence="3">The sequence shown here is derived from an EMBL/GenBank/DDBJ whole genome shotgun (WGS) entry which is preliminary data.</text>
</comment>
<reference evidence="3" key="1">
    <citation type="submission" date="2020-04" db="EMBL/GenBank/DDBJ databases">
        <authorList>
            <person name="Alioto T."/>
            <person name="Alioto T."/>
            <person name="Gomez Garrido J."/>
        </authorList>
    </citation>
    <scope>NUCLEOTIDE SEQUENCE</scope>
    <source>
        <strain evidence="3">A484AB</strain>
    </source>
</reference>
<organism evidence="3 4">
    <name type="scientific">Paramuricea clavata</name>
    <name type="common">Red gorgonian</name>
    <name type="synonym">Violescent sea-whip</name>
    <dbReference type="NCBI Taxonomy" id="317549"/>
    <lineage>
        <taxon>Eukaryota</taxon>
        <taxon>Metazoa</taxon>
        <taxon>Cnidaria</taxon>
        <taxon>Anthozoa</taxon>
        <taxon>Octocorallia</taxon>
        <taxon>Malacalcyonacea</taxon>
        <taxon>Plexauridae</taxon>
        <taxon>Paramuricea</taxon>
    </lineage>
</organism>
<protein>
    <submittedName>
        <fullName evidence="3">ATP-dependent DNA helicase PIF1</fullName>
    </submittedName>
</protein>
<dbReference type="Pfam" id="PF04843">
    <property type="entry name" value="Herpes_teg_N"/>
    <property type="match status" value="1"/>
</dbReference>
<evidence type="ECO:0000313" key="3">
    <source>
        <dbReference type="EMBL" id="CAB3995693.1"/>
    </source>
</evidence>
<sequence>MHKITGLLPEDGPRSNYGPCPNERLLPKHGSRPKKQPKTTMCELLYYFTFSTDTDNAFYVERLQKFSTSSILAAKTAALQINFVSLSSLTALSKSLSHCSSFFFTSRSSLNLNNKFNSTNVDSLIFNSTKCIDLYTEYVDLNTECFNFNAICIDSKYKLNFRKSINRNINNSTNSALSRPKKDTFKDLQHRINYCELNLSGDIEVNPGPAFVDPAKTIHAPYCQGDVSVFGENAGRQCVAMSLCSLIYTHSNGSIPDSTALINIMKFGDELYSILSSLSKQRYLLLTELPTMLTLGDTNYSLELSESYSGNLHLDAVNENIPFVMPINAALEQLGQEQFNSFLLTIELNTVAIFIENNNLFKVFDSHARDLYGMPHPCGSCVLLKFDSIWKLTEYFKFLYAPGAIFELKVVKIINIECNEQLQNVNSNEVITDATTISNDTSLNCTSAAADDISSHICTLYTQECSVYIYAICFSTIMTCSY</sequence>
<keyword evidence="3" id="KW-0547">Nucleotide-binding</keyword>
<dbReference type="InterPro" id="IPR038765">
    <property type="entry name" value="Papain-like_cys_pep_sf"/>
</dbReference>
<feature type="domain" description="Peptidase C76" evidence="2">
    <location>
        <begin position="228"/>
        <end position="369"/>
    </location>
</feature>
<dbReference type="InterPro" id="IPR006928">
    <property type="entry name" value="Herpes_teg_USP"/>
</dbReference>
<feature type="compositionally biased region" description="Basic residues" evidence="1">
    <location>
        <begin position="27"/>
        <end position="36"/>
    </location>
</feature>
<accession>A0A7D9DWF1</accession>
<dbReference type="SUPFAM" id="SSF54001">
    <property type="entry name" value="Cysteine proteinases"/>
    <property type="match status" value="1"/>
</dbReference>
<evidence type="ECO:0000256" key="1">
    <source>
        <dbReference type="SAM" id="MobiDB-lite"/>
    </source>
</evidence>
<keyword evidence="3" id="KW-0378">Hydrolase</keyword>
<dbReference type="EMBL" id="CACRXK020002711">
    <property type="protein sequence ID" value="CAB3995693.1"/>
    <property type="molecule type" value="Genomic_DNA"/>
</dbReference>
<feature type="region of interest" description="Disordered" evidence="1">
    <location>
        <begin position="12"/>
        <end position="36"/>
    </location>
</feature>
<keyword evidence="3" id="KW-0067">ATP-binding</keyword>
<dbReference type="Proteomes" id="UP001152795">
    <property type="component" value="Unassembled WGS sequence"/>
</dbReference>
<dbReference type="GO" id="GO:0004386">
    <property type="term" value="F:helicase activity"/>
    <property type="evidence" value="ECO:0007669"/>
    <property type="project" value="UniProtKB-KW"/>
</dbReference>
<gene>
    <name evidence="3" type="ORF">PACLA_8A066767</name>
</gene>
<keyword evidence="4" id="KW-1185">Reference proteome</keyword>
<evidence type="ECO:0000259" key="2">
    <source>
        <dbReference type="Pfam" id="PF04843"/>
    </source>
</evidence>